<proteinExistence type="predicted"/>
<dbReference type="PANTHER" id="PTHR46162">
    <property type="entry name" value="TRAF-LIKE FAMILY PROTEIN"/>
    <property type="match status" value="1"/>
</dbReference>
<dbReference type="Pfam" id="PF22486">
    <property type="entry name" value="MATH_2"/>
    <property type="match status" value="1"/>
</dbReference>
<dbReference type="InterPro" id="IPR002083">
    <property type="entry name" value="MATH/TRAF_dom"/>
</dbReference>
<keyword evidence="3" id="KW-1185">Reference proteome</keyword>
<sequence>MESFMESTNGFLFNDSCVFGAEVITVPVPEFTQLDRCLSMIKPLATKNTYTWTINNFSAVTESVLYSEIFKVGNVKWHLELYPEGNKIGKGTHLSIFLAVHDAASFADGWKVYAKFKICVKSGDAENDMEGECDAWFHNSALGWGFPSLILLSELIDPEKGYLLNDNLIVKVDISVMGTLRYFI</sequence>
<dbReference type="GO" id="GO:0004843">
    <property type="term" value="F:cysteine-type deubiquitinase activity"/>
    <property type="evidence" value="ECO:0007669"/>
    <property type="project" value="UniProtKB-EC"/>
</dbReference>
<dbReference type="Proteomes" id="UP000215914">
    <property type="component" value="Unassembled WGS sequence"/>
</dbReference>
<keyword evidence="2" id="KW-0378">Hydrolase</keyword>
<reference evidence="2" key="1">
    <citation type="journal article" date="2017" name="Nature">
        <title>The sunflower genome provides insights into oil metabolism, flowering and Asterid evolution.</title>
        <authorList>
            <person name="Badouin H."/>
            <person name="Gouzy J."/>
            <person name="Grassa C.J."/>
            <person name="Murat F."/>
            <person name="Staton S.E."/>
            <person name="Cottret L."/>
            <person name="Lelandais-Briere C."/>
            <person name="Owens G.L."/>
            <person name="Carrere S."/>
            <person name="Mayjonade B."/>
            <person name="Legrand L."/>
            <person name="Gill N."/>
            <person name="Kane N.C."/>
            <person name="Bowers J.E."/>
            <person name="Hubner S."/>
            <person name="Bellec A."/>
            <person name="Berard A."/>
            <person name="Berges H."/>
            <person name="Blanchet N."/>
            <person name="Boniface M.C."/>
            <person name="Brunel D."/>
            <person name="Catrice O."/>
            <person name="Chaidir N."/>
            <person name="Claudel C."/>
            <person name="Donnadieu C."/>
            <person name="Faraut T."/>
            <person name="Fievet G."/>
            <person name="Helmstetter N."/>
            <person name="King M."/>
            <person name="Knapp S.J."/>
            <person name="Lai Z."/>
            <person name="Le Paslier M.C."/>
            <person name="Lippi Y."/>
            <person name="Lorenzon L."/>
            <person name="Mandel J.R."/>
            <person name="Marage G."/>
            <person name="Marchand G."/>
            <person name="Marquand E."/>
            <person name="Bret-Mestries E."/>
            <person name="Morien E."/>
            <person name="Nambeesan S."/>
            <person name="Nguyen T."/>
            <person name="Pegot-Espagnet P."/>
            <person name="Pouilly N."/>
            <person name="Raftis F."/>
            <person name="Sallet E."/>
            <person name="Schiex T."/>
            <person name="Thomas J."/>
            <person name="Vandecasteele C."/>
            <person name="Vares D."/>
            <person name="Vear F."/>
            <person name="Vautrin S."/>
            <person name="Crespi M."/>
            <person name="Mangin B."/>
            <person name="Burke J.M."/>
            <person name="Salse J."/>
            <person name="Munos S."/>
            <person name="Vincourt P."/>
            <person name="Rieseberg L.H."/>
            <person name="Langlade N.B."/>
        </authorList>
    </citation>
    <scope>NUCLEOTIDE SEQUENCE</scope>
    <source>
        <tissue evidence="2">Leaves</tissue>
    </source>
</reference>
<organism evidence="2 3">
    <name type="scientific">Helianthus annuus</name>
    <name type="common">Common sunflower</name>
    <dbReference type="NCBI Taxonomy" id="4232"/>
    <lineage>
        <taxon>Eukaryota</taxon>
        <taxon>Viridiplantae</taxon>
        <taxon>Streptophyta</taxon>
        <taxon>Embryophyta</taxon>
        <taxon>Tracheophyta</taxon>
        <taxon>Spermatophyta</taxon>
        <taxon>Magnoliopsida</taxon>
        <taxon>eudicotyledons</taxon>
        <taxon>Gunneridae</taxon>
        <taxon>Pentapetalae</taxon>
        <taxon>asterids</taxon>
        <taxon>campanulids</taxon>
        <taxon>Asterales</taxon>
        <taxon>Asteraceae</taxon>
        <taxon>Asteroideae</taxon>
        <taxon>Heliantheae alliance</taxon>
        <taxon>Heliantheae</taxon>
        <taxon>Helianthus</taxon>
    </lineage>
</organism>
<dbReference type="CDD" id="cd00121">
    <property type="entry name" value="MATH"/>
    <property type="match status" value="1"/>
</dbReference>
<feature type="domain" description="MATH" evidence="1">
    <location>
        <begin position="47"/>
        <end position="174"/>
    </location>
</feature>
<dbReference type="PROSITE" id="PS50144">
    <property type="entry name" value="MATH"/>
    <property type="match status" value="1"/>
</dbReference>
<dbReference type="EMBL" id="MNCJ02000318">
    <property type="protein sequence ID" value="KAF5814146.1"/>
    <property type="molecule type" value="Genomic_DNA"/>
</dbReference>
<dbReference type="InterPro" id="IPR008974">
    <property type="entry name" value="TRAF-like"/>
</dbReference>
<dbReference type="Gene3D" id="2.60.210.10">
    <property type="entry name" value="Apoptosis, Tumor Necrosis Factor Receptor Associated Protein 2, Chain A"/>
    <property type="match status" value="1"/>
</dbReference>
<evidence type="ECO:0000313" key="2">
    <source>
        <dbReference type="EMBL" id="KAF5814146.1"/>
    </source>
</evidence>
<dbReference type="EC" id="3.4.19.12" evidence="2"/>
<comment type="caution">
    <text evidence="2">The sequence shown here is derived from an EMBL/GenBank/DDBJ whole genome shotgun (WGS) entry which is preliminary data.</text>
</comment>
<gene>
    <name evidence="2" type="ORF">HanXRQr2_Chr03g0107201</name>
</gene>
<reference evidence="2" key="2">
    <citation type="submission" date="2020-06" db="EMBL/GenBank/DDBJ databases">
        <title>Helianthus annuus Genome sequencing and assembly Release 2.</title>
        <authorList>
            <person name="Gouzy J."/>
            <person name="Langlade N."/>
            <person name="Munos S."/>
        </authorList>
    </citation>
    <scope>NUCLEOTIDE SEQUENCE</scope>
    <source>
        <tissue evidence="2">Leaves</tissue>
    </source>
</reference>
<name>A0A9K3NVG9_HELAN</name>
<protein>
    <submittedName>
        <fullName evidence="2">Ubiquitinyl hydrolase 1</fullName>
        <ecNumber evidence="2">3.4.19.12</ecNumber>
    </submittedName>
</protein>
<dbReference type="Gramene" id="mRNA:HanXRQr2_Chr03g0107201">
    <property type="protein sequence ID" value="mRNA:HanXRQr2_Chr03g0107201"/>
    <property type="gene ID" value="HanXRQr2_Chr03g0107201"/>
</dbReference>
<dbReference type="AlphaFoldDB" id="A0A9K3NVG9"/>
<accession>A0A9K3NVG9</accession>
<dbReference type="PANTHER" id="PTHR46162:SF40">
    <property type="entry name" value="TRAF-LIKE FAMILY PROTEIN"/>
    <property type="match status" value="1"/>
</dbReference>
<dbReference type="SMART" id="SM00061">
    <property type="entry name" value="MATH"/>
    <property type="match status" value="1"/>
</dbReference>
<evidence type="ECO:0000259" key="1">
    <source>
        <dbReference type="PROSITE" id="PS50144"/>
    </source>
</evidence>
<evidence type="ECO:0000313" key="3">
    <source>
        <dbReference type="Proteomes" id="UP000215914"/>
    </source>
</evidence>
<dbReference type="SUPFAM" id="SSF49599">
    <property type="entry name" value="TRAF domain-like"/>
    <property type="match status" value="1"/>
</dbReference>